<feature type="compositionally biased region" description="Acidic residues" evidence="1">
    <location>
        <begin position="108"/>
        <end position="134"/>
    </location>
</feature>
<name>A0A6A6VQC0_9PLEO</name>
<evidence type="ECO:0000313" key="2">
    <source>
        <dbReference type="EMBL" id="KAF2751984.1"/>
    </source>
</evidence>
<accession>A0A6A6VQC0</accession>
<protein>
    <submittedName>
        <fullName evidence="2">Uncharacterized protein</fullName>
    </submittedName>
</protein>
<proteinExistence type="predicted"/>
<sequence length="143" mass="16206">MASKLYEDDDLEGCIAWSRRASSSPATPILFRIKYFILIAFATDDCDDADTWLNSAEEMRKGILPEAVKIEGNTDLLDMLEGLRVEIVEATEMINEQRAFIEQQEPQNSDEDLMHEDDEDDDDDQGEDDNESLEGEPRNKDGA</sequence>
<reference evidence="2" key="1">
    <citation type="journal article" date="2020" name="Stud. Mycol.">
        <title>101 Dothideomycetes genomes: a test case for predicting lifestyles and emergence of pathogens.</title>
        <authorList>
            <person name="Haridas S."/>
            <person name="Albert R."/>
            <person name="Binder M."/>
            <person name="Bloem J."/>
            <person name="Labutti K."/>
            <person name="Salamov A."/>
            <person name="Andreopoulos B."/>
            <person name="Baker S."/>
            <person name="Barry K."/>
            <person name="Bills G."/>
            <person name="Bluhm B."/>
            <person name="Cannon C."/>
            <person name="Castanera R."/>
            <person name="Culley D."/>
            <person name="Daum C."/>
            <person name="Ezra D."/>
            <person name="Gonzalez J."/>
            <person name="Henrissat B."/>
            <person name="Kuo A."/>
            <person name="Liang C."/>
            <person name="Lipzen A."/>
            <person name="Lutzoni F."/>
            <person name="Magnuson J."/>
            <person name="Mondo S."/>
            <person name="Nolan M."/>
            <person name="Ohm R."/>
            <person name="Pangilinan J."/>
            <person name="Park H.-J."/>
            <person name="Ramirez L."/>
            <person name="Alfaro M."/>
            <person name="Sun H."/>
            <person name="Tritt A."/>
            <person name="Yoshinaga Y."/>
            <person name="Zwiers L.-H."/>
            <person name="Turgeon B."/>
            <person name="Goodwin S."/>
            <person name="Spatafora J."/>
            <person name="Crous P."/>
            <person name="Grigoriev I."/>
        </authorList>
    </citation>
    <scope>NUCLEOTIDE SEQUENCE</scope>
    <source>
        <strain evidence="2">CBS 119925</strain>
    </source>
</reference>
<organism evidence="2 3">
    <name type="scientific">Sporormia fimetaria CBS 119925</name>
    <dbReference type="NCBI Taxonomy" id="1340428"/>
    <lineage>
        <taxon>Eukaryota</taxon>
        <taxon>Fungi</taxon>
        <taxon>Dikarya</taxon>
        <taxon>Ascomycota</taxon>
        <taxon>Pezizomycotina</taxon>
        <taxon>Dothideomycetes</taxon>
        <taxon>Pleosporomycetidae</taxon>
        <taxon>Pleosporales</taxon>
        <taxon>Sporormiaceae</taxon>
        <taxon>Sporormia</taxon>
    </lineage>
</organism>
<evidence type="ECO:0000256" key="1">
    <source>
        <dbReference type="SAM" id="MobiDB-lite"/>
    </source>
</evidence>
<feature type="region of interest" description="Disordered" evidence="1">
    <location>
        <begin position="100"/>
        <end position="143"/>
    </location>
</feature>
<dbReference type="EMBL" id="MU006561">
    <property type="protein sequence ID" value="KAF2751984.1"/>
    <property type="molecule type" value="Genomic_DNA"/>
</dbReference>
<gene>
    <name evidence="2" type="ORF">M011DRAFT_482757</name>
</gene>
<keyword evidence="3" id="KW-1185">Reference proteome</keyword>
<evidence type="ECO:0000313" key="3">
    <source>
        <dbReference type="Proteomes" id="UP000799440"/>
    </source>
</evidence>
<dbReference type="AlphaFoldDB" id="A0A6A6VQC0"/>
<dbReference type="Proteomes" id="UP000799440">
    <property type="component" value="Unassembled WGS sequence"/>
</dbReference>